<accession>A0ABU7P954</accession>
<comment type="caution">
    <text evidence="2">The sequence shown here is derived from an EMBL/GenBank/DDBJ whole genome shotgun (WGS) entry which is preliminary data.</text>
</comment>
<keyword evidence="1" id="KW-0812">Transmembrane</keyword>
<reference evidence="2 3" key="1">
    <citation type="submission" date="2023-12" db="EMBL/GenBank/DDBJ databases">
        <title>Streptomyces sp. V4-01.</title>
        <authorList>
            <person name="Somphong A."/>
            <person name="Phongsopitanun W."/>
        </authorList>
    </citation>
    <scope>NUCLEOTIDE SEQUENCE [LARGE SCALE GENOMIC DNA]</scope>
    <source>
        <strain evidence="2 3">V4-01</strain>
    </source>
</reference>
<evidence type="ECO:0000313" key="2">
    <source>
        <dbReference type="EMBL" id="MEE4542324.1"/>
    </source>
</evidence>
<dbReference type="EMBL" id="JAZEWV010000006">
    <property type="protein sequence ID" value="MEE4542324.1"/>
    <property type="molecule type" value="Genomic_DNA"/>
</dbReference>
<keyword evidence="3" id="KW-1185">Reference proteome</keyword>
<dbReference type="RefSeq" id="WP_330794256.1">
    <property type="nucleotide sequence ID" value="NZ_JAZEWV010000006.1"/>
</dbReference>
<proteinExistence type="predicted"/>
<gene>
    <name evidence="2" type="ORF">V2S66_10165</name>
</gene>
<organism evidence="2 3">
    <name type="scientific">Actinacidiphila polyblastidii</name>
    <dbReference type="NCBI Taxonomy" id="3110430"/>
    <lineage>
        <taxon>Bacteria</taxon>
        <taxon>Bacillati</taxon>
        <taxon>Actinomycetota</taxon>
        <taxon>Actinomycetes</taxon>
        <taxon>Kitasatosporales</taxon>
        <taxon>Streptomycetaceae</taxon>
        <taxon>Actinacidiphila</taxon>
    </lineage>
</organism>
<protein>
    <submittedName>
        <fullName evidence="2">Uncharacterized protein</fullName>
    </submittedName>
</protein>
<feature type="transmembrane region" description="Helical" evidence="1">
    <location>
        <begin position="56"/>
        <end position="75"/>
    </location>
</feature>
<dbReference type="Proteomes" id="UP001344658">
    <property type="component" value="Unassembled WGS sequence"/>
</dbReference>
<evidence type="ECO:0000256" key="1">
    <source>
        <dbReference type="SAM" id="Phobius"/>
    </source>
</evidence>
<evidence type="ECO:0000313" key="3">
    <source>
        <dbReference type="Proteomes" id="UP001344658"/>
    </source>
</evidence>
<keyword evidence="1" id="KW-1133">Transmembrane helix</keyword>
<name>A0ABU7P954_9ACTN</name>
<keyword evidence="1" id="KW-0472">Membrane</keyword>
<feature type="transmembrane region" description="Helical" evidence="1">
    <location>
        <begin position="22"/>
        <end position="44"/>
    </location>
</feature>
<sequence>MHASGTTGGLWERVPGLFVDGLGMGLVIAPLTHAALAGVPAAVVGSARYRHALGRCLAFLLALELLLAALTAVASRRRQQP</sequence>